<dbReference type="AlphaFoldDB" id="C7NS98"/>
<dbReference type="PROSITE" id="PS51257">
    <property type="entry name" value="PROKAR_LIPOPROTEIN"/>
    <property type="match status" value="1"/>
</dbReference>
<gene>
    <name evidence="1" type="ordered locus">Huta_0518</name>
</gene>
<accession>C7NS98</accession>
<reference evidence="1 2" key="1">
    <citation type="journal article" date="2009" name="Stand. Genomic Sci.">
        <title>Complete genome sequence of Halorhabdus utahensis type strain (AX-2).</title>
        <authorList>
            <person name="Anderson I."/>
            <person name="Tindall B.J."/>
            <person name="Pomrenke H."/>
            <person name="Goker M."/>
            <person name="Lapidus A."/>
            <person name="Nolan M."/>
            <person name="Copeland A."/>
            <person name="Glavina Del Rio T."/>
            <person name="Chen F."/>
            <person name="Tice H."/>
            <person name="Cheng J.F."/>
            <person name="Lucas S."/>
            <person name="Chertkov O."/>
            <person name="Bruce D."/>
            <person name="Brettin T."/>
            <person name="Detter J.C."/>
            <person name="Han C."/>
            <person name="Goodwin L."/>
            <person name="Land M."/>
            <person name="Hauser L."/>
            <person name="Chang Y.J."/>
            <person name="Jeffries C.D."/>
            <person name="Pitluck S."/>
            <person name="Pati A."/>
            <person name="Mavromatis K."/>
            <person name="Ivanova N."/>
            <person name="Ovchinnikova G."/>
            <person name="Chen A."/>
            <person name="Palaniappan K."/>
            <person name="Chain P."/>
            <person name="Rohde M."/>
            <person name="Bristow J."/>
            <person name="Eisen J.A."/>
            <person name="Markowitz V."/>
            <person name="Hugenholtz P."/>
            <person name="Kyrpides N.C."/>
            <person name="Klenk H.P."/>
        </authorList>
    </citation>
    <scope>NUCLEOTIDE SEQUENCE [LARGE SCALE GENOMIC DNA]</scope>
    <source>
        <strain evidence="2">DSM 12940 / JCM 11049 / AX-2</strain>
    </source>
</reference>
<evidence type="ECO:0000313" key="2">
    <source>
        <dbReference type="Proteomes" id="UP000002071"/>
    </source>
</evidence>
<dbReference type="KEGG" id="hut:Huta_0518"/>
<keyword evidence="2" id="KW-1185">Reference proteome</keyword>
<protein>
    <submittedName>
        <fullName evidence="1">Uncharacterized protein</fullName>
    </submittedName>
</protein>
<dbReference type="eggNOG" id="arCOG06378">
    <property type="taxonomic scope" value="Archaea"/>
</dbReference>
<dbReference type="EMBL" id="CP001687">
    <property type="protein sequence ID" value="ACV10705.1"/>
    <property type="molecule type" value="Genomic_DNA"/>
</dbReference>
<sequence length="186" mass="20269">MYHMITRRQVLAAVGVSSTLAGCPAVFRGEHVVTLSDETTIEIPASPEDVPVSNGDRSLPSDIGENIHTEVTLGDRVTGDSPHDVRILNPLGVPEIYVGIVDLAADSVVYDERHPIPEDKKLQITLLEHSDYLVAVSVPEIERQHTVRVPCDYFDCNDSTTYIGIDEDGQISSSIFREAVACPSPC</sequence>
<organism evidence="1 2">
    <name type="scientific">Halorhabdus utahensis (strain DSM 12940 / JCM 11049 / AX-2)</name>
    <dbReference type="NCBI Taxonomy" id="519442"/>
    <lineage>
        <taxon>Archaea</taxon>
        <taxon>Methanobacteriati</taxon>
        <taxon>Methanobacteriota</taxon>
        <taxon>Stenosarchaea group</taxon>
        <taxon>Halobacteria</taxon>
        <taxon>Halobacteriales</taxon>
        <taxon>Haloarculaceae</taxon>
        <taxon>Halorhabdus</taxon>
    </lineage>
</organism>
<dbReference type="Proteomes" id="UP000002071">
    <property type="component" value="Chromosome"/>
</dbReference>
<proteinExistence type="predicted"/>
<evidence type="ECO:0000313" key="1">
    <source>
        <dbReference type="EMBL" id="ACV10705.1"/>
    </source>
</evidence>
<name>C7NS98_HALUD</name>
<dbReference type="HOGENOM" id="CLU_1451392_0_0_2"/>